<accession>A0A0F9K095</accession>
<dbReference type="InterPro" id="IPR035198">
    <property type="entry name" value="SU10_MCP"/>
</dbReference>
<reference evidence="1" key="1">
    <citation type="journal article" date="2015" name="Nature">
        <title>Complex archaea that bridge the gap between prokaryotes and eukaryotes.</title>
        <authorList>
            <person name="Spang A."/>
            <person name="Saw J.H."/>
            <person name="Jorgensen S.L."/>
            <person name="Zaremba-Niedzwiedzka K."/>
            <person name="Martijn J."/>
            <person name="Lind A.E."/>
            <person name="van Eijk R."/>
            <person name="Schleper C."/>
            <person name="Guy L."/>
            <person name="Ettema T.J."/>
        </authorList>
    </citation>
    <scope>NUCLEOTIDE SEQUENCE</scope>
</reference>
<proteinExistence type="predicted"/>
<gene>
    <name evidence="1" type="ORF">LCGC14_1695080</name>
</gene>
<organism evidence="1">
    <name type="scientific">marine sediment metagenome</name>
    <dbReference type="NCBI Taxonomy" id="412755"/>
    <lineage>
        <taxon>unclassified sequences</taxon>
        <taxon>metagenomes</taxon>
        <taxon>ecological metagenomes</taxon>
    </lineage>
</organism>
<dbReference type="EMBL" id="LAZR01014883">
    <property type="protein sequence ID" value="KKM15533.1"/>
    <property type="molecule type" value="Genomic_DNA"/>
</dbReference>
<dbReference type="AlphaFoldDB" id="A0A0F9K095"/>
<evidence type="ECO:0000313" key="1">
    <source>
        <dbReference type="EMBL" id="KKM15533.1"/>
    </source>
</evidence>
<protein>
    <submittedName>
        <fullName evidence="1">Uncharacterized protein</fullName>
    </submittedName>
</protein>
<sequence length="191" mass="21581">MTCAQEMEKAFIFGGKEEITGPQGQPERLTAGIKSYISTNVKDFSGTVTETLWDTEMEKLFRFGSQTKVAFAGTQALLTMSRLAKDKGVINLVPADQTYGIRFNEYVTPFGTLMMVVHPLFTAHPVWGLAMLVVDFDHLVYRYIDDTVFLPHRQERGRDARVDEFLTEAGLEVHHEKTHAWYTGMTAYSSS</sequence>
<name>A0A0F9K095_9ZZZZ</name>
<dbReference type="Pfam" id="PF17236">
    <property type="entry name" value="SU10_MCP"/>
    <property type="match status" value="1"/>
</dbReference>
<comment type="caution">
    <text evidence="1">The sequence shown here is derived from an EMBL/GenBank/DDBJ whole genome shotgun (WGS) entry which is preliminary data.</text>
</comment>